<gene>
    <name evidence="2" type="ORF">GSOID_T00010300001</name>
    <name evidence="3" type="ORF">GSOID_T00031728001</name>
</gene>
<evidence type="ECO:0000256" key="1">
    <source>
        <dbReference type="SAM" id="Coils"/>
    </source>
</evidence>
<reference evidence="2" key="1">
    <citation type="journal article" date="2010" name="Science">
        <title>Plasticity of animal genome architecture unmasked by rapid evolution of a pelagic tunicate.</title>
        <authorList>
            <person name="Denoeud F."/>
            <person name="Henriet S."/>
            <person name="Mungpakdee S."/>
            <person name="Aury J.M."/>
            <person name="Da Silva C."/>
            <person name="Brinkmann H."/>
            <person name="Mikhaleva J."/>
            <person name="Olsen L.C."/>
            <person name="Jubin C."/>
            <person name="Canestro C."/>
            <person name="Bouquet J.M."/>
            <person name="Danks G."/>
            <person name="Poulain J."/>
            <person name="Campsteijn C."/>
            <person name="Adamski M."/>
            <person name="Cross I."/>
            <person name="Yadetie F."/>
            <person name="Muffato M."/>
            <person name="Louis A."/>
            <person name="Butcher S."/>
            <person name="Tsagkogeorga G."/>
            <person name="Konrad A."/>
            <person name="Singh S."/>
            <person name="Jensen M.F."/>
            <person name="Cong E.H."/>
            <person name="Eikeseth-Otteraa H."/>
            <person name="Noel B."/>
            <person name="Anthouard V."/>
            <person name="Porcel B.M."/>
            <person name="Kachouri-Lafond R."/>
            <person name="Nishino A."/>
            <person name="Ugolini M."/>
            <person name="Chourrout P."/>
            <person name="Nishida H."/>
            <person name="Aasland R."/>
            <person name="Huzurbazar S."/>
            <person name="Westhof E."/>
            <person name="Delsuc F."/>
            <person name="Lehrach H."/>
            <person name="Reinhardt R."/>
            <person name="Weissenbach J."/>
            <person name="Roy S.W."/>
            <person name="Artiguenave F."/>
            <person name="Postlethwait J.H."/>
            <person name="Manak J.R."/>
            <person name="Thompson E.M."/>
            <person name="Jaillon O."/>
            <person name="Du Pasquier L."/>
            <person name="Boudinot P."/>
            <person name="Liberles D.A."/>
            <person name="Volff J.N."/>
            <person name="Philippe H."/>
            <person name="Lenhard B."/>
            <person name="Roest Crollius H."/>
            <person name="Wincker P."/>
            <person name="Chourrout D."/>
        </authorList>
    </citation>
    <scope>NUCLEOTIDE SEQUENCE [LARGE SCALE GENOMIC DNA]</scope>
</reference>
<dbReference type="Proteomes" id="UP000011014">
    <property type="component" value="Unassembled WGS sequence"/>
</dbReference>
<keyword evidence="4" id="KW-1185">Reference proteome</keyword>
<dbReference type="InParanoid" id="E4XFP9"/>
<evidence type="ECO:0000313" key="4">
    <source>
        <dbReference type="Proteomes" id="UP000001307"/>
    </source>
</evidence>
<keyword evidence="1" id="KW-0175">Coiled coil</keyword>
<dbReference type="EMBL" id="FN655161">
    <property type="protein sequence ID" value="CBY38217.1"/>
    <property type="molecule type" value="Genomic_DNA"/>
</dbReference>
<sequence>MMEPFANANETFKRLFDTGQQLNEVYRRNLTNQRNVQLRQERASASPVAITRAWQNSKLVKEEKAHKELKTKFEELKKDFVHNLDLNKELQSKVTELCSEKNSLKMRLGIVQSDISEAINKREMANIRAEKTQVEKAKIEKELHDAHKLHASLTGVIHAEKSF</sequence>
<dbReference type="Proteomes" id="UP000001307">
    <property type="component" value="Unassembled WGS sequence"/>
</dbReference>
<organism evidence="2">
    <name type="scientific">Oikopleura dioica</name>
    <name type="common">Tunicate</name>
    <dbReference type="NCBI Taxonomy" id="34765"/>
    <lineage>
        <taxon>Eukaryota</taxon>
        <taxon>Metazoa</taxon>
        <taxon>Chordata</taxon>
        <taxon>Tunicata</taxon>
        <taxon>Appendicularia</taxon>
        <taxon>Copelata</taxon>
        <taxon>Oikopleuridae</taxon>
        <taxon>Oikopleura</taxon>
    </lineage>
</organism>
<proteinExistence type="predicted"/>
<accession>E4XFP9</accession>
<name>E4XFP9_OIKDI</name>
<dbReference type="EMBL" id="FN653046">
    <property type="protein sequence ID" value="CBY24438.1"/>
    <property type="molecule type" value="Genomic_DNA"/>
</dbReference>
<evidence type="ECO:0000313" key="2">
    <source>
        <dbReference type="EMBL" id="CBY24438.1"/>
    </source>
</evidence>
<dbReference type="AlphaFoldDB" id="E4XFP9"/>
<feature type="coiled-coil region" evidence="1">
    <location>
        <begin position="59"/>
        <end position="149"/>
    </location>
</feature>
<evidence type="ECO:0000313" key="3">
    <source>
        <dbReference type="EMBL" id="CBY38217.1"/>
    </source>
</evidence>
<protein>
    <submittedName>
        <fullName evidence="2">Uncharacterized protein</fullName>
    </submittedName>
</protein>